<keyword evidence="3" id="KW-0804">Transcription</keyword>
<dbReference type="InterPro" id="IPR050204">
    <property type="entry name" value="AraC_XylS_family_regulators"/>
</dbReference>
<dbReference type="Proteomes" id="UP001501295">
    <property type="component" value="Unassembled WGS sequence"/>
</dbReference>
<gene>
    <name evidence="5" type="ORF">GCM10025780_21870</name>
</gene>
<name>A0ABP8VZ97_9MICO</name>
<keyword evidence="2" id="KW-0238">DNA-binding</keyword>
<keyword evidence="1" id="KW-0805">Transcription regulation</keyword>
<evidence type="ECO:0000313" key="6">
    <source>
        <dbReference type="Proteomes" id="UP001501295"/>
    </source>
</evidence>
<dbReference type="InterPro" id="IPR018060">
    <property type="entry name" value="HTH_AraC"/>
</dbReference>
<dbReference type="EMBL" id="BAABLM010000003">
    <property type="protein sequence ID" value="GAA4676816.1"/>
    <property type="molecule type" value="Genomic_DNA"/>
</dbReference>
<keyword evidence="6" id="KW-1185">Reference proteome</keyword>
<organism evidence="5 6">
    <name type="scientific">Frondihabitans cladoniiphilus</name>
    <dbReference type="NCBI Taxonomy" id="715785"/>
    <lineage>
        <taxon>Bacteria</taxon>
        <taxon>Bacillati</taxon>
        <taxon>Actinomycetota</taxon>
        <taxon>Actinomycetes</taxon>
        <taxon>Micrococcales</taxon>
        <taxon>Microbacteriaceae</taxon>
        <taxon>Frondihabitans</taxon>
    </lineage>
</organism>
<dbReference type="PROSITE" id="PS01124">
    <property type="entry name" value="HTH_ARAC_FAMILY_2"/>
    <property type="match status" value="1"/>
</dbReference>
<dbReference type="SUPFAM" id="SSF46689">
    <property type="entry name" value="Homeodomain-like"/>
    <property type="match status" value="2"/>
</dbReference>
<evidence type="ECO:0000256" key="3">
    <source>
        <dbReference type="ARBA" id="ARBA00023163"/>
    </source>
</evidence>
<dbReference type="Gene3D" id="1.10.10.60">
    <property type="entry name" value="Homeodomain-like"/>
    <property type="match status" value="1"/>
</dbReference>
<evidence type="ECO:0000259" key="4">
    <source>
        <dbReference type="PROSITE" id="PS01124"/>
    </source>
</evidence>
<comment type="caution">
    <text evidence="5">The sequence shown here is derived from an EMBL/GenBank/DDBJ whole genome shotgun (WGS) entry which is preliminary data.</text>
</comment>
<dbReference type="InterPro" id="IPR035418">
    <property type="entry name" value="AraC-bd_2"/>
</dbReference>
<sequence length="318" mass="35203">MSIDNDPFIHSEIAGRDLDQARAMYEESYNGAGFTTELTDTDFAYRYTITGDNEMTLRSSMFLGSVQGAIQPENEYVVSWITGGAGVYDVGGDELPLQIGKPAMFPTGKQFAFEFTDYRQNLVHFNAGYLERIAAEEEGTLPGGLTFDHTAIPDDEALRQWRNTIARVAKTVLTGETTTLARAEVNREAAASLLRTFKHAGPPLPEALLAPRNARLRHAVEFMHSHAHLPITPTEIADDAGLSLRGLQVAFSRHLDVTPTDYLRGIRYERARDDLRNLGPRDTTVAAIAARWGFAHPGRFATGYARRFGESPSVTLQR</sequence>
<dbReference type="Pfam" id="PF14525">
    <property type="entry name" value="AraC_binding_2"/>
    <property type="match status" value="1"/>
</dbReference>
<evidence type="ECO:0000256" key="1">
    <source>
        <dbReference type="ARBA" id="ARBA00023015"/>
    </source>
</evidence>
<protein>
    <recommendedName>
        <fullName evidence="4">HTH araC/xylS-type domain-containing protein</fullName>
    </recommendedName>
</protein>
<feature type="domain" description="HTH araC/xylS-type" evidence="4">
    <location>
        <begin position="217"/>
        <end position="318"/>
    </location>
</feature>
<proteinExistence type="predicted"/>
<dbReference type="InterPro" id="IPR009057">
    <property type="entry name" value="Homeodomain-like_sf"/>
</dbReference>
<dbReference type="RefSeq" id="WP_345375889.1">
    <property type="nucleotide sequence ID" value="NZ_BAABLM010000003.1"/>
</dbReference>
<accession>A0ABP8VZ97</accession>
<evidence type="ECO:0000313" key="5">
    <source>
        <dbReference type="EMBL" id="GAA4676816.1"/>
    </source>
</evidence>
<evidence type="ECO:0000256" key="2">
    <source>
        <dbReference type="ARBA" id="ARBA00023125"/>
    </source>
</evidence>
<dbReference type="PANTHER" id="PTHR46796">
    <property type="entry name" value="HTH-TYPE TRANSCRIPTIONAL ACTIVATOR RHAS-RELATED"/>
    <property type="match status" value="1"/>
</dbReference>
<dbReference type="SMART" id="SM00342">
    <property type="entry name" value="HTH_ARAC"/>
    <property type="match status" value="1"/>
</dbReference>
<dbReference type="Pfam" id="PF12833">
    <property type="entry name" value="HTH_18"/>
    <property type="match status" value="1"/>
</dbReference>
<reference evidence="6" key="1">
    <citation type="journal article" date="2019" name="Int. J. Syst. Evol. Microbiol.">
        <title>The Global Catalogue of Microorganisms (GCM) 10K type strain sequencing project: providing services to taxonomists for standard genome sequencing and annotation.</title>
        <authorList>
            <consortium name="The Broad Institute Genomics Platform"/>
            <consortium name="The Broad Institute Genome Sequencing Center for Infectious Disease"/>
            <person name="Wu L."/>
            <person name="Ma J."/>
        </authorList>
    </citation>
    <scope>NUCLEOTIDE SEQUENCE [LARGE SCALE GENOMIC DNA]</scope>
    <source>
        <strain evidence="6">JCM 18956</strain>
    </source>
</reference>
<dbReference type="PANTHER" id="PTHR46796:SF12">
    <property type="entry name" value="HTH-TYPE DNA-BINDING TRANSCRIPTIONAL ACTIVATOR EUTR"/>
    <property type="match status" value="1"/>
</dbReference>